<dbReference type="STRING" id="419479.SAMN04488563_0293"/>
<keyword evidence="10" id="KW-1185">Reference proteome</keyword>
<dbReference type="InterPro" id="IPR035906">
    <property type="entry name" value="MetI-like_sf"/>
</dbReference>
<evidence type="ECO:0000313" key="10">
    <source>
        <dbReference type="Proteomes" id="UP000182977"/>
    </source>
</evidence>
<evidence type="ECO:0000313" key="9">
    <source>
        <dbReference type="EMBL" id="SDU14600.1"/>
    </source>
</evidence>
<dbReference type="InterPro" id="IPR000515">
    <property type="entry name" value="MetI-like"/>
</dbReference>
<feature type="transmembrane region" description="Helical" evidence="7">
    <location>
        <begin position="149"/>
        <end position="169"/>
    </location>
</feature>
<evidence type="ECO:0000256" key="1">
    <source>
        <dbReference type="ARBA" id="ARBA00004651"/>
    </source>
</evidence>
<dbReference type="GO" id="GO:0055085">
    <property type="term" value="P:transmembrane transport"/>
    <property type="evidence" value="ECO:0007669"/>
    <property type="project" value="InterPro"/>
</dbReference>
<dbReference type="Proteomes" id="UP000182977">
    <property type="component" value="Chromosome I"/>
</dbReference>
<protein>
    <submittedName>
        <fullName evidence="9">NitT/TauT family transport system permease protein</fullName>
    </submittedName>
</protein>
<dbReference type="AlphaFoldDB" id="A0A1H2G525"/>
<gene>
    <name evidence="9" type="ORF">SAMN04488563_0293</name>
</gene>
<dbReference type="PANTHER" id="PTHR30151:SF0">
    <property type="entry name" value="ABC TRANSPORTER PERMEASE PROTEIN MJ0413-RELATED"/>
    <property type="match status" value="1"/>
</dbReference>
<evidence type="ECO:0000256" key="7">
    <source>
        <dbReference type="RuleBase" id="RU363032"/>
    </source>
</evidence>
<organism evidence="9 10">
    <name type="scientific">Jiangella alkaliphila</name>
    <dbReference type="NCBI Taxonomy" id="419479"/>
    <lineage>
        <taxon>Bacteria</taxon>
        <taxon>Bacillati</taxon>
        <taxon>Actinomycetota</taxon>
        <taxon>Actinomycetes</taxon>
        <taxon>Jiangellales</taxon>
        <taxon>Jiangellaceae</taxon>
        <taxon>Jiangella</taxon>
    </lineage>
</organism>
<evidence type="ECO:0000256" key="6">
    <source>
        <dbReference type="ARBA" id="ARBA00023136"/>
    </source>
</evidence>
<keyword evidence="6 7" id="KW-0472">Membrane</keyword>
<feature type="domain" description="ABC transmembrane type-1" evidence="8">
    <location>
        <begin position="84"/>
        <end position="265"/>
    </location>
</feature>
<dbReference type="CDD" id="cd06261">
    <property type="entry name" value="TM_PBP2"/>
    <property type="match status" value="1"/>
</dbReference>
<evidence type="ECO:0000259" key="8">
    <source>
        <dbReference type="PROSITE" id="PS50928"/>
    </source>
</evidence>
<dbReference type="EMBL" id="LT629791">
    <property type="protein sequence ID" value="SDU14600.1"/>
    <property type="molecule type" value="Genomic_DNA"/>
</dbReference>
<feature type="transmembrane region" description="Helical" evidence="7">
    <location>
        <begin position="213"/>
        <end position="235"/>
    </location>
</feature>
<feature type="transmembrane region" description="Helical" evidence="7">
    <location>
        <begin position="247"/>
        <end position="272"/>
    </location>
</feature>
<comment type="similarity">
    <text evidence="7">Belongs to the binding-protein-dependent transport system permease family.</text>
</comment>
<dbReference type="OrthoDB" id="3173654at2"/>
<dbReference type="GO" id="GO:0005886">
    <property type="term" value="C:plasma membrane"/>
    <property type="evidence" value="ECO:0007669"/>
    <property type="project" value="UniProtKB-SubCell"/>
</dbReference>
<feature type="transmembrane region" description="Helical" evidence="7">
    <location>
        <begin position="91"/>
        <end position="115"/>
    </location>
</feature>
<dbReference type="Gene3D" id="1.10.3720.10">
    <property type="entry name" value="MetI-like"/>
    <property type="match status" value="1"/>
</dbReference>
<accession>A0A1H2G525</accession>
<comment type="subcellular location">
    <subcellularLocation>
        <location evidence="1 7">Cell membrane</location>
        <topology evidence="1 7">Multi-pass membrane protein</topology>
    </subcellularLocation>
</comment>
<dbReference type="PROSITE" id="PS50928">
    <property type="entry name" value="ABC_TM1"/>
    <property type="match status" value="1"/>
</dbReference>
<sequence length="279" mass="29177">MTSLATRPSGAGPAARPGLAARLAALDPWQKALIVLGEVLVVLAAWQLLVGSWRVVNPIFLPPPLSILEGLDELLASGQLGEHVVTSIRSWLTGFGLATLIGVPLGLLMGTSLAVDRVVGPLAWTIYATPMLAYQPLALAWFGFGTGPVVFLVVMGALFPILLNVSAGMRTTSPSLVNAARVYGGGRLQLYRKVFLPSTVSFLIAGMRQGAVMATIALVVAELAGTSTGMGALIVRTANSYQTDQSFAAIAMVVIWSVGMTQLIGGAGRWLAPWTKGAR</sequence>
<dbReference type="SUPFAM" id="SSF161098">
    <property type="entry name" value="MetI-like"/>
    <property type="match status" value="1"/>
</dbReference>
<keyword evidence="3" id="KW-1003">Cell membrane</keyword>
<keyword evidence="5 7" id="KW-1133">Transmembrane helix</keyword>
<evidence type="ECO:0000256" key="5">
    <source>
        <dbReference type="ARBA" id="ARBA00022989"/>
    </source>
</evidence>
<evidence type="ECO:0000256" key="2">
    <source>
        <dbReference type="ARBA" id="ARBA00022448"/>
    </source>
</evidence>
<keyword evidence="2 7" id="KW-0813">Transport</keyword>
<name>A0A1H2G525_9ACTN</name>
<evidence type="ECO:0000256" key="4">
    <source>
        <dbReference type="ARBA" id="ARBA00022692"/>
    </source>
</evidence>
<evidence type="ECO:0000256" key="3">
    <source>
        <dbReference type="ARBA" id="ARBA00022475"/>
    </source>
</evidence>
<dbReference type="Pfam" id="PF00528">
    <property type="entry name" value="BPD_transp_1"/>
    <property type="match status" value="1"/>
</dbReference>
<proteinExistence type="inferred from homology"/>
<dbReference type="RefSeq" id="WP_046772869.1">
    <property type="nucleotide sequence ID" value="NZ_LBMC01000083.1"/>
</dbReference>
<keyword evidence="4 7" id="KW-0812">Transmembrane</keyword>
<reference evidence="10" key="1">
    <citation type="submission" date="2016-10" db="EMBL/GenBank/DDBJ databases">
        <authorList>
            <person name="Varghese N."/>
            <person name="Submissions S."/>
        </authorList>
    </citation>
    <scope>NUCLEOTIDE SEQUENCE [LARGE SCALE GENOMIC DNA]</scope>
    <source>
        <strain evidence="10">DSM 45079</strain>
    </source>
</reference>
<dbReference type="PANTHER" id="PTHR30151">
    <property type="entry name" value="ALKANE SULFONATE ABC TRANSPORTER-RELATED, MEMBRANE SUBUNIT"/>
    <property type="match status" value="1"/>
</dbReference>